<dbReference type="EMBL" id="GBRH01267276">
    <property type="protein sequence ID" value="JAD30619.1"/>
    <property type="molecule type" value="Transcribed_RNA"/>
</dbReference>
<protein>
    <submittedName>
        <fullName evidence="2">Uncharacterized protein</fullName>
    </submittedName>
</protein>
<evidence type="ECO:0000256" key="1">
    <source>
        <dbReference type="SAM" id="MobiDB-lite"/>
    </source>
</evidence>
<reference evidence="2" key="2">
    <citation type="journal article" date="2015" name="Data Brief">
        <title>Shoot transcriptome of the giant reed, Arundo donax.</title>
        <authorList>
            <person name="Barrero R.A."/>
            <person name="Guerrero F.D."/>
            <person name="Moolhuijzen P."/>
            <person name="Goolsby J.A."/>
            <person name="Tidwell J."/>
            <person name="Bellgard S.E."/>
            <person name="Bellgard M.I."/>
        </authorList>
    </citation>
    <scope>NUCLEOTIDE SEQUENCE</scope>
    <source>
        <tissue evidence="2">Shoot tissue taken approximately 20 cm above the soil surface</tissue>
    </source>
</reference>
<accession>A0A0A8YU77</accession>
<sequence>MEKRLEHSAGVIQSHKQISLQNRQKMIKRTQSYRPLSRSLC</sequence>
<proteinExistence type="predicted"/>
<dbReference type="AlphaFoldDB" id="A0A0A8YU77"/>
<organism evidence="2">
    <name type="scientific">Arundo donax</name>
    <name type="common">Giant reed</name>
    <name type="synonym">Donax arundinaceus</name>
    <dbReference type="NCBI Taxonomy" id="35708"/>
    <lineage>
        <taxon>Eukaryota</taxon>
        <taxon>Viridiplantae</taxon>
        <taxon>Streptophyta</taxon>
        <taxon>Embryophyta</taxon>
        <taxon>Tracheophyta</taxon>
        <taxon>Spermatophyta</taxon>
        <taxon>Magnoliopsida</taxon>
        <taxon>Liliopsida</taxon>
        <taxon>Poales</taxon>
        <taxon>Poaceae</taxon>
        <taxon>PACMAD clade</taxon>
        <taxon>Arundinoideae</taxon>
        <taxon>Arundineae</taxon>
        <taxon>Arundo</taxon>
    </lineage>
</organism>
<feature type="region of interest" description="Disordered" evidence="1">
    <location>
        <begin position="1"/>
        <end position="23"/>
    </location>
</feature>
<reference evidence="2" key="1">
    <citation type="submission" date="2014-09" db="EMBL/GenBank/DDBJ databases">
        <authorList>
            <person name="Magalhaes I.L.F."/>
            <person name="Oliveira U."/>
            <person name="Santos F.R."/>
            <person name="Vidigal T.H.D.A."/>
            <person name="Brescovit A.D."/>
            <person name="Santos A.J."/>
        </authorList>
    </citation>
    <scope>NUCLEOTIDE SEQUENCE</scope>
    <source>
        <tissue evidence="2">Shoot tissue taken approximately 20 cm above the soil surface</tissue>
    </source>
</reference>
<evidence type="ECO:0000313" key="2">
    <source>
        <dbReference type="EMBL" id="JAD30619.1"/>
    </source>
</evidence>
<name>A0A0A8YU77_ARUDO</name>
<feature type="compositionally biased region" description="Polar residues" evidence="1">
    <location>
        <begin position="14"/>
        <end position="23"/>
    </location>
</feature>